<comment type="caution">
    <text evidence="2">The sequence shown here is derived from an EMBL/GenBank/DDBJ whole genome shotgun (WGS) entry which is preliminary data.</text>
</comment>
<sequence>MGRGSAKEAPTGLEWVWGKASDTELEGMNWEQKRRRRQRQTDSCAHSLSLPSHTAD</sequence>
<accession>A0A5B7JXM6</accession>
<proteinExistence type="predicted"/>
<dbReference type="Proteomes" id="UP000324222">
    <property type="component" value="Unassembled WGS sequence"/>
</dbReference>
<evidence type="ECO:0000313" key="2">
    <source>
        <dbReference type="EMBL" id="MPC97917.1"/>
    </source>
</evidence>
<gene>
    <name evidence="2" type="ORF">E2C01_093261</name>
</gene>
<evidence type="ECO:0000256" key="1">
    <source>
        <dbReference type="SAM" id="MobiDB-lite"/>
    </source>
</evidence>
<feature type="region of interest" description="Disordered" evidence="1">
    <location>
        <begin position="28"/>
        <end position="56"/>
    </location>
</feature>
<dbReference type="AlphaFoldDB" id="A0A5B7JXM6"/>
<protein>
    <submittedName>
        <fullName evidence="2">Uncharacterized protein</fullName>
    </submittedName>
</protein>
<name>A0A5B7JXM6_PORTR</name>
<organism evidence="2 3">
    <name type="scientific">Portunus trituberculatus</name>
    <name type="common">Swimming crab</name>
    <name type="synonym">Neptunus trituberculatus</name>
    <dbReference type="NCBI Taxonomy" id="210409"/>
    <lineage>
        <taxon>Eukaryota</taxon>
        <taxon>Metazoa</taxon>
        <taxon>Ecdysozoa</taxon>
        <taxon>Arthropoda</taxon>
        <taxon>Crustacea</taxon>
        <taxon>Multicrustacea</taxon>
        <taxon>Malacostraca</taxon>
        <taxon>Eumalacostraca</taxon>
        <taxon>Eucarida</taxon>
        <taxon>Decapoda</taxon>
        <taxon>Pleocyemata</taxon>
        <taxon>Brachyura</taxon>
        <taxon>Eubrachyura</taxon>
        <taxon>Portunoidea</taxon>
        <taxon>Portunidae</taxon>
        <taxon>Portuninae</taxon>
        <taxon>Portunus</taxon>
    </lineage>
</organism>
<reference evidence="2 3" key="1">
    <citation type="submission" date="2019-05" db="EMBL/GenBank/DDBJ databases">
        <title>Another draft genome of Portunus trituberculatus and its Hox gene families provides insights of decapod evolution.</title>
        <authorList>
            <person name="Jeong J.-H."/>
            <person name="Song I."/>
            <person name="Kim S."/>
            <person name="Choi T."/>
            <person name="Kim D."/>
            <person name="Ryu S."/>
            <person name="Kim W."/>
        </authorList>
    </citation>
    <scope>NUCLEOTIDE SEQUENCE [LARGE SCALE GENOMIC DNA]</scope>
    <source>
        <tissue evidence="2">Muscle</tissue>
    </source>
</reference>
<keyword evidence="3" id="KW-1185">Reference proteome</keyword>
<dbReference type="EMBL" id="VSRR010112036">
    <property type="protein sequence ID" value="MPC97917.1"/>
    <property type="molecule type" value="Genomic_DNA"/>
</dbReference>
<feature type="compositionally biased region" description="Polar residues" evidence="1">
    <location>
        <begin position="41"/>
        <end position="56"/>
    </location>
</feature>
<evidence type="ECO:0000313" key="3">
    <source>
        <dbReference type="Proteomes" id="UP000324222"/>
    </source>
</evidence>